<name>A0ABR7UKA0_9BRAD</name>
<dbReference type="EMBL" id="JAATTO010000121">
    <property type="protein sequence ID" value="MBC9984534.1"/>
    <property type="molecule type" value="Genomic_DNA"/>
</dbReference>
<evidence type="ECO:0000313" key="1">
    <source>
        <dbReference type="EMBL" id="MBC9984534.1"/>
    </source>
</evidence>
<organism evidence="1 2">
    <name type="scientific">Bradyrhizobium campsiandrae</name>
    <dbReference type="NCBI Taxonomy" id="1729892"/>
    <lineage>
        <taxon>Bacteria</taxon>
        <taxon>Pseudomonadati</taxon>
        <taxon>Pseudomonadota</taxon>
        <taxon>Alphaproteobacteria</taxon>
        <taxon>Hyphomicrobiales</taxon>
        <taxon>Nitrobacteraceae</taxon>
        <taxon>Bradyrhizobium</taxon>
    </lineage>
</organism>
<feature type="non-terminal residue" evidence="1">
    <location>
        <position position="1"/>
    </location>
</feature>
<proteinExistence type="predicted"/>
<evidence type="ECO:0000313" key="2">
    <source>
        <dbReference type="Proteomes" id="UP000639516"/>
    </source>
</evidence>
<dbReference type="Proteomes" id="UP000639516">
    <property type="component" value="Unassembled WGS sequence"/>
</dbReference>
<sequence length="35" mass="3808">MAKLAGGVHRLDGQLMVVLDVDRVLELKTEVQMAA</sequence>
<gene>
    <name evidence="1" type="ORF">HA482_40880</name>
</gene>
<comment type="caution">
    <text evidence="1">The sequence shown here is derived from an EMBL/GenBank/DDBJ whole genome shotgun (WGS) entry which is preliminary data.</text>
</comment>
<protein>
    <submittedName>
        <fullName evidence="1">Chemotaxis protein CheW</fullName>
    </submittedName>
</protein>
<keyword evidence="2" id="KW-1185">Reference proteome</keyword>
<accession>A0ABR7UKA0</accession>
<reference evidence="1 2" key="1">
    <citation type="journal article" date="2020" name="Arch. Microbiol.">
        <title>Bradyrhizobium campsiandrae sp. nov., a nitrogen-fixing bacterial strain isolated from a native leguminous tree from the Amazon adapted to flooded conditions.</title>
        <authorList>
            <person name="Cabral Michel D."/>
            <person name="Martins da Costa E."/>
            <person name="Azarias Guimaraes A."/>
            <person name="Soares de Carvalho T."/>
            <person name="Santos de Castro Caputo P."/>
            <person name="Willems A."/>
            <person name="de Souza Moreira F.M."/>
        </authorList>
    </citation>
    <scope>NUCLEOTIDE SEQUENCE [LARGE SCALE GENOMIC DNA]</scope>
    <source>
        <strain evidence="2">INPA 384B</strain>
    </source>
</reference>